<dbReference type="InterPro" id="IPR001789">
    <property type="entry name" value="Sig_transdc_resp-reg_receiver"/>
</dbReference>
<accession>A0A329Y3T2</accession>
<comment type="caution">
    <text evidence="3">The sequence shown here is derived from an EMBL/GenBank/DDBJ whole genome shotgun (WGS) entry which is preliminary data.</text>
</comment>
<keyword evidence="1" id="KW-0597">Phosphoprotein</keyword>
<dbReference type="Proteomes" id="UP000251205">
    <property type="component" value="Unassembled WGS sequence"/>
</dbReference>
<dbReference type="EMBL" id="QMKK01000058">
    <property type="protein sequence ID" value="RAX37718.1"/>
    <property type="molecule type" value="Genomic_DNA"/>
</dbReference>
<name>A0A329Y3T2_RHITR</name>
<proteinExistence type="predicted"/>
<dbReference type="PROSITE" id="PS50110">
    <property type="entry name" value="RESPONSE_REGULATORY"/>
    <property type="match status" value="1"/>
</dbReference>
<dbReference type="AlphaFoldDB" id="A0A329Y3T2"/>
<evidence type="ECO:0000256" key="1">
    <source>
        <dbReference type="PROSITE-ProRule" id="PRU00169"/>
    </source>
</evidence>
<dbReference type="SMART" id="SM00448">
    <property type="entry name" value="REC"/>
    <property type="match status" value="1"/>
</dbReference>
<organism evidence="3 4">
    <name type="scientific">Rhizobium tropici</name>
    <dbReference type="NCBI Taxonomy" id="398"/>
    <lineage>
        <taxon>Bacteria</taxon>
        <taxon>Pseudomonadati</taxon>
        <taxon>Pseudomonadota</taxon>
        <taxon>Alphaproteobacteria</taxon>
        <taxon>Hyphomicrobiales</taxon>
        <taxon>Rhizobiaceae</taxon>
        <taxon>Rhizobium/Agrobacterium group</taxon>
        <taxon>Rhizobium</taxon>
    </lineage>
</organism>
<gene>
    <name evidence="3" type="ORF">DQ393_30430</name>
</gene>
<dbReference type="RefSeq" id="WP_112345424.1">
    <property type="nucleotide sequence ID" value="NZ_QMKK01000058.1"/>
</dbReference>
<dbReference type="GO" id="GO:0000160">
    <property type="term" value="P:phosphorelay signal transduction system"/>
    <property type="evidence" value="ECO:0007669"/>
    <property type="project" value="InterPro"/>
</dbReference>
<feature type="modified residue" description="4-aspartylphosphate" evidence="1">
    <location>
        <position position="59"/>
    </location>
</feature>
<evidence type="ECO:0000259" key="2">
    <source>
        <dbReference type="PROSITE" id="PS50110"/>
    </source>
</evidence>
<evidence type="ECO:0000313" key="3">
    <source>
        <dbReference type="EMBL" id="RAX37718.1"/>
    </source>
</evidence>
<dbReference type="InterPro" id="IPR011006">
    <property type="entry name" value="CheY-like_superfamily"/>
</dbReference>
<reference evidence="3 4" key="1">
    <citation type="submission" date="2018-06" db="EMBL/GenBank/DDBJ databases">
        <title>Whole Genome Sequence of an efficient microsymbiont, Rhizobium tropici.</title>
        <authorList>
            <person name="Srinivasan R."/>
            <person name="Singh H.V."/>
            <person name="Srivastava R."/>
            <person name="Kumari B."/>
            <person name="Radhakrishna A."/>
        </authorList>
    </citation>
    <scope>NUCLEOTIDE SEQUENCE [LARGE SCALE GENOMIC DNA]</scope>
    <source>
        <strain evidence="3 4">IGFRI Rhizo-19</strain>
    </source>
</reference>
<dbReference type="SUPFAM" id="SSF52172">
    <property type="entry name" value="CheY-like"/>
    <property type="match status" value="1"/>
</dbReference>
<protein>
    <submittedName>
        <fullName evidence="3">Response regulator</fullName>
    </submittedName>
</protein>
<dbReference type="Gene3D" id="3.40.50.2300">
    <property type="match status" value="1"/>
</dbReference>
<feature type="domain" description="Response regulatory" evidence="2">
    <location>
        <begin position="9"/>
        <end position="120"/>
    </location>
</feature>
<dbReference type="OrthoDB" id="7060229at2"/>
<evidence type="ECO:0000313" key="4">
    <source>
        <dbReference type="Proteomes" id="UP000251205"/>
    </source>
</evidence>
<sequence>MSSSASPLRIFCLEDNPLIIFQIEAMIEDLGHIFAGSAISFTDLVKRQDLGGIDGVLVDIDLADGRTGPDAAIWLSRQGIASIFVTGQEAIAAEYSQVVLATIGKPVSEIELAEKLELFRHTNRNHDRGS</sequence>